<evidence type="ECO:0000256" key="6">
    <source>
        <dbReference type="ARBA" id="ARBA00023329"/>
    </source>
</evidence>
<dbReference type="AlphaFoldDB" id="A0A7R9LWH4"/>
<keyword evidence="4" id="KW-0963">Cytoplasm</keyword>
<dbReference type="GO" id="GO:0005096">
    <property type="term" value="F:GTPase activator activity"/>
    <property type="evidence" value="ECO:0007669"/>
    <property type="project" value="UniProtKB-KW"/>
</dbReference>
<keyword evidence="5" id="KW-0472">Membrane</keyword>
<evidence type="ECO:0000256" key="1">
    <source>
        <dbReference type="ARBA" id="ARBA00004308"/>
    </source>
</evidence>
<reference evidence="7" key="1">
    <citation type="submission" date="2020-11" db="EMBL/GenBank/DDBJ databases">
        <authorList>
            <person name="Tran Van P."/>
        </authorList>
    </citation>
    <scope>NUCLEOTIDE SEQUENCE</scope>
</reference>
<evidence type="ECO:0000313" key="7">
    <source>
        <dbReference type="EMBL" id="CAD7649011.1"/>
    </source>
</evidence>
<sequence>MYRKHIWKLLLDVMDANEDSDPFVSTQQTLHCKDIRRALQLMLYIDDNTTPSKQLVLMFFLEFSELDINIDKQFQTNEVKDLMVISDVLVKEFIDDKNKLDDSIDEMYWLFRNLISSVRLNFFALIDCYEKFVNGLAQEDKSLHHHLVKTGIIRVQPNSTAINGAKRDYKKYNISNYRPIITWFVRFYAGIIDHHCLI</sequence>
<evidence type="ECO:0000256" key="5">
    <source>
        <dbReference type="ARBA" id="ARBA00023136"/>
    </source>
</evidence>
<dbReference type="GO" id="GO:0031410">
    <property type="term" value="C:cytoplasmic vesicle"/>
    <property type="evidence" value="ECO:0007669"/>
    <property type="project" value="UniProtKB-SubCell"/>
</dbReference>
<evidence type="ECO:0000256" key="4">
    <source>
        <dbReference type="ARBA" id="ARBA00022490"/>
    </source>
</evidence>
<keyword evidence="3" id="KW-0343">GTPase activation</keyword>
<dbReference type="PANTHER" id="PTHR13530">
    <property type="entry name" value="TBC1 DOMAIN FAMILY MEMBER 7"/>
    <property type="match status" value="1"/>
</dbReference>
<protein>
    <submittedName>
        <fullName evidence="7">Uncharacterized protein</fullName>
    </submittedName>
</protein>
<evidence type="ECO:0000313" key="8">
    <source>
        <dbReference type="Proteomes" id="UP000759131"/>
    </source>
</evidence>
<dbReference type="PANTHER" id="PTHR13530:SF3">
    <property type="entry name" value="TBC1 DOMAIN FAMILY MEMBER 7"/>
    <property type="match status" value="1"/>
</dbReference>
<dbReference type="EMBL" id="OC900371">
    <property type="protein sequence ID" value="CAD7649011.1"/>
    <property type="molecule type" value="Genomic_DNA"/>
</dbReference>
<proteinExistence type="predicted"/>
<keyword evidence="6" id="KW-0968">Cytoplasmic vesicle</keyword>
<dbReference type="EMBL" id="CAJPIZ010045796">
    <property type="protein sequence ID" value="CAG2122262.1"/>
    <property type="molecule type" value="Genomic_DNA"/>
</dbReference>
<dbReference type="Gene3D" id="1.10.8.680">
    <property type="entry name" value="Ypt/Rab-GAP domain of gyp1p, domain 2"/>
    <property type="match status" value="1"/>
</dbReference>
<dbReference type="GO" id="GO:0012505">
    <property type="term" value="C:endomembrane system"/>
    <property type="evidence" value="ECO:0007669"/>
    <property type="project" value="UniProtKB-SubCell"/>
</dbReference>
<dbReference type="InterPro" id="IPR039842">
    <property type="entry name" value="TBC1D7"/>
</dbReference>
<dbReference type="OrthoDB" id="18718at2759"/>
<evidence type="ECO:0000256" key="2">
    <source>
        <dbReference type="ARBA" id="ARBA00004541"/>
    </source>
</evidence>
<keyword evidence="8" id="KW-1185">Reference proteome</keyword>
<accession>A0A7R9LWH4</accession>
<organism evidence="7">
    <name type="scientific">Medioppia subpectinata</name>
    <dbReference type="NCBI Taxonomy" id="1979941"/>
    <lineage>
        <taxon>Eukaryota</taxon>
        <taxon>Metazoa</taxon>
        <taxon>Ecdysozoa</taxon>
        <taxon>Arthropoda</taxon>
        <taxon>Chelicerata</taxon>
        <taxon>Arachnida</taxon>
        <taxon>Acari</taxon>
        <taxon>Acariformes</taxon>
        <taxon>Sarcoptiformes</taxon>
        <taxon>Oribatida</taxon>
        <taxon>Brachypylina</taxon>
        <taxon>Oppioidea</taxon>
        <taxon>Oppiidae</taxon>
        <taxon>Medioppia</taxon>
    </lineage>
</organism>
<gene>
    <name evidence="7" type="ORF">OSB1V03_LOCUS22208</name>
</gene>
<feature type="non-terminal residue" evidence="7">
    <location>
        <position position="1"/>
    </location>
</feature>
<name>A0A7R9LWH4_9ACAR</name>
<dbReference type="Proteomes" id="UP000759131">
    <property type="component" value="Unassembled WGS sequence"/>
</dbReference>
<comment type="subcellular location">
    <subcellularLocation>
        <location evidence="2">Cytoplasmic vesicle</location>
    </subcellularLocation>
    <subcellularLocation>
        <location evidence="1">Endomembrane system</location>
    </subcellularLocation>
</comment>
<evidence type="ECO:0000256" key="3">
    <source>
        <dbReference type="ARBA" id="ARBA00022468"/>
    </source>
</evidence>
<dbReference type="GO" id="GO:0032007">
    <property type="term" value="P:negative regulation of TOR signaling"/>
    <property type="evidence" value="ECO:0007669"/>
    <property type="project" value="TreeGrafter"/>
</dbReference>
<dbReference type="InterPro" id="IPR043039">
    <property type="entry name" value="TBC1D7_dom2"/>
</dbReference>